<comment type="caution">
    <text evidence="1">The sequence shown here is derived from an EMBL/GenBank/DDBJ whole genome shotgun (WGS) entry which is preliminary data.</text>
</comment>
<gene>
    <name evidence="1" type="ORF">NS359_03035</name>
</gene>
<evidence type="ECO:0000313" key="2">
    <source>
        <dbReference type="Proteomes" id="UP000072763"/>
    </source>
</evidence>
<reference evidence="1 2" key="1">
    <citation type="journal article" date="2016" name="Front. Microbiol.">
        <title>Genomic Resource of Rice Seed Associated Bacteria.</title>
        <authorList>
            <person name="Midha S."/>
            <person name="Bansal K."/>
            <person name="Sharma S."/>
            <person name="Kumar N."/>
            <person name="Patil P.P."/>
            <person name="Chaudhry V."/>
            <person name="Patil P.B."/>
        </authorList>
    </citation>
    <scope>NUCLEOTIDE SEQUENCE [LARGE SCALE GENOMIC DNA]</scope>
    <source>
        <strain evidence="1 2">NS359</strain>
    </source>
</reference>
<dbReference type="OrthoDB" id="5022952at2"/>
<dbReference type="Proteomes" id="UP000072763">
    <property type="component" value="Unassembled WGS sequence"/>
</dbReference>
<dbReference type="AlphaFoldDB" id="A0A147DTC2"/>
<dbReference type="RefSeq" id="WP_058748933.1">
    <property type="nucleotide sequence ID" value="NZ_LDRC01000012.1"/>
</dbReference>
<organism evidence="1 2">
    <name type="scientific">Curtobacterium oceanosedimentum</name>
    <dbReference type="NCBI Taxonomy" id="465820"/>
    <lineage>
        <taxon>Bacteria</taxon>
        <taxon>Bacillati</taxon>
        <taxon>Actinomycetota</taxon>
        <taxon>Actinomycetes</taxon>
        <taxon>Micrococcales</taxon>
        <taxon>Microbacteriaceae</taxon>
        <taxon>Curtobacterium</taxon>
    </lineage>
</organism>
<dbReference type="EMBL" id="LDRC01000012">
    <property type="protein sequence ID" value="KTR53578.1"/>
    <property type="molecule type" value="Genomic_DNA"/>
</dbReference>
<dbReference type="PATRIC" id="fig|465820.4.peg.457"/>
<evidence type="ECO:0000313" key="1">
    <source>
        <dbReference type="EMBL" id="KTR53578.1"/>
    </source>
</evidence>
<accession>A0A147DTC2</accession>
<sequence>MAHRNDLIWQQDGDDSWSAWADGRRVARITHDRQYELVSQDGAVRGSHSALGSAQAQLEAWYLWATTTDPDA</sequence>
<name>A0A147DTC2_9MICO</name>
<proteinExistence type="predicted"/>
<protein>
    <submittedName>
        <fullName evidence="1">Uncharacterized protein</fullName>
    </submittedName>
</protein>